<protein>
    <submittedName>
        <fullName evidence="2">Uncharacterized protein</fullName>
    </submittedName>
</protein>
<reference evidence="2" key="1">
    <citation type="submission" date="2018-11" db="EMBL/GenBank/DDBJ databases">
        <authorList>
            <consortium name="Pathogen Informatics"/>
        </authorList>
    </citation>
    <scope>NUCLEOTIDE SEQUENCE</scope>
</reference>
<dbReference type="AlphaFoldDB" id="A0A448XS27"/>
<feature type="compositionally biased region" description="Basic and acidic residues" evidence="1">
    <location>
        <begin position="150"/>
        <end position="159"/>
    </location>
</feature>
<feature type="region of interest" description="Disordered" evidence="1">
    <location>
        <begin position="233"/>
        <end position="262"/>
    </location>
</feature>
<feature type="region of interest" description="Disordered" evidence="1">
    <location>
        <begin position="150"/>
        <end position="217"/>
    </location>
</feature>
<dbReference type="EMBL" id="CAAALY010283168">
    <property type="protein sequence ID" value="VEL43603.1"/>
    <property type="molecule type" value="Genomic_DNA"/>
</dbReference>
<sequence>MPQSCLSHPTSPLPCVTQVRSELELFANRAELLAIAVLNRVSLKDNTPAKKICSDMLKVPLRTFGGVSLIDLFARAHCNDLIGLPCCQLVLDERWHGVLIHLPGWSRWLSGLCPLLALALFDRRHRRQCSRRLAQQVTTLSGHLCLTDAGDTRSSDRSSAHTGSYSKNPDHSGVYMGPSTPLPSTGFAPGLGADSSGVLTPSTTSRRQRQAETGSIQETASLQSTFSLARLFGRTNSRAEPSKTHRVRNTPTSSVRPPKNEV</sequence>
<comment type="caution">
    <text evidence="2">The sequence shown here is derived from an EMBL/GenBank/DDBJ whole genome shotgun (WGS) entry which is preliminary data.</text>
</comment>
<proteinExistence type="predicted"/>
<name>A0A448XS27_9PLAT</name>
<evidence type="ECO:0000313" key="3">
    <source>
        <dbReference type="Proteomes" id="UP000784294"/>
    </source>
</evidence>
<evidence type="ECO:0000313" key="2">
    <source>
        <dbReference type="EMBL" id="VEL43603.1"/>
    </source>
</evidence>
<gene>
    <name evidence="2" type="ORF">PXEA_LOCUS37043</name>
</gene>
<feature type="compositionally biased region" description="Polar residues" evidence="1">
    <location>
        <begin position="197"/>
        <end position="217"/>
    </location>
</feature>
<dbReference type="OrthoDB" id="194358at2759"/>
<dbReference type="Proteomes" id="UP000784294">
    <property type="component" value="Unassembled WGS sequence"/>
</dbReference>
<evidence type="ECO:0000256" key="1">
    <source>
        <dbReference type="SAM" id="MobiDB-lite"/>
    </source>
</evidence>
<organism evidence="2 3">
    <name type="scientific">Protopolystoma xenopodis</name>
    <dbReference type="NCBI Taxonomy" id="117903"/>
    <lineage>
        <taxon>Eukaryota</taxon>
        <taxon>Metazoa</taxon>
        <taxon>Spiralia</taxon>
        <taxon>Lophotrochozoa</taxon>
        <taxon>Platyhelminthes</taxon>
        <taxon>Monogenea</taxon>
        <taxon>Polyopisthocotylea</taxon>
        <taxon>Polystomatidea</taxon>
        <taxon>Polystomatidae</taxon>
        <taxon>Protopolystoma</taxon>
    </lineage>
</organism>
<keyword evidence="3" id="KW-1185">Reference proteome</keyword>
<accession>A0A448XS27</accession>